<dbReference type="GO" id="GO:0007052">
    <property type="term" value="P:mitotic spindle organization"/>
    <property type="evidence" value="ECO:0007669"/>
    <property type="project" value="TreeGrafter"/>
</dbReference>
<sequence>MEVQRWWPSKAAARGGPIAKDIAITQNIAIARIQKAVDVCMLLRLRDRMRQQLQDWSATLFVDQTPCLDHVIDEEYLQDAVDDLEGLVEELKLAFQNKTLALQRMQLGFELKNIVKQHDNNSCLVIGSMKHITMLSRTVIAYQQQTREKECKLVDIKRRRFALRKSGEQTVLRIRTMVKKIKEKQRRLKENKVLEKVCHYIQKERQRIIILQNVFQSILIGSRVNWAEDPSLKAIALQLEKNAYSM</sequence>
<gene>
    <name evidence="9" type="primary">CENPH</name>
    <name evidence="9" type="ORF">AV530_008699</name>
</gene>
<dbReference type="PANTHER" id="PTHR48122">
    <property type="entry name" value="CENTROMERE PROTEIN H"/>
    <property type="match status" value="1"/>
</dbReference>
<organism evidence="9 10">
    <name type="scientific">Patagioenas fasciata monilis</name>
    <dbReference type="NCBI Taxonomy" id="372326"/>
    <lineage>
        <taxon>Eukaryota</taxon>
        <taxon>Metazoa</taxon>
        <taxon>Chordata</taxon>
        <taxon>Craniata</taxon>
        <taxon>Vertebrata</taxon>
        <taxon>Euteleostomi</taxon>
        <taxon>Archelosauria</taxon>
        <taxon>Archosauria</taxon>
        <taxon>Dinosauria</taxon>
        <taxon>Saurischia</taxon>
        <taxon>Theropoda</taxon>
        <taxon>Coelurosauria</taxon>
        <taxon>Aves</taxon>
        <taxon>Neognathae</taxon>
        <taxon>Neoaves</taxon>
        <taxon>Columbimorphae</taxon>
        <taxon>Columbiformes</taxon>
        <taxon>Columbidae</taxon>
        <taxon>Patagioenas</taxon>
    </lineage>
</organism>
<dbReference type="GO" id="GO:0051382">
    <property type="term" value="P:kinetochore assembly"/>
    <property type="evidence" value="ECO:0007669"/>
    <property type="project" value="InterPro"/>
</dbReference>
<feature type="domain" description="Centromere protein H C-terminal" evidence="8">
    <location>
        <begin position="42"/>
        <end position="240"/>
    </location>
</feature>
<keyword evidence="4" id="KW-0995">Kinetochore</keyword>
<dbReference type="STRING" id="372326.A0A1V4L1Y7"/>
<keyword evidence="5" id="KW-0539">Nucleus</keyword>
<evidence type="ECO:0000256" key="6">
    <source>
        <dbReference type="ARBA" id="ARBA00023328"/>
    </source>
</evidence>
<dbReference type="GO" id="GO:0005634">
    <property type="term" value="C:nucleus"/>
    <property type="evidence" value="ECO:0007669"/>
    <property type="project" value="UniProtKB-SubCell"/>
</dbReference>
<evidence type="ECO:0000256" key="5">
    <source>
        <dbReference type="ARBA" id="ARBA00023242"/>
    </source>
</evidence>
<dbReference type="GO" id="GO:0000776">
    <property type="term" value="C:kinetochore"/>
    <property type="evidence" value="ECO:0007669"/>
    <property type="project" value="UniProtKB-KW"/>
</dbReference>
<evidence type="ECO:0000256" key="2">
    <source>
        <dbReference type="ARBA" id="ARBA00004629"/>
    </source>
</evidence>
<dbReference type="GO" id="GO:0007059">
    <property type="term" value="P:chromosome segregation"/>
    <property type="evidence" value="ECO:0007669"/>
    <property type="project" value="TreeGrafter"/>
</dbReference>
<evidence type="ECO:0000259" key="8">
    <source>
        <dbReference type="Pfam" id="PF05837"/>
    </source>
</evidence>
<evidence type="ECO:0000256" key="7">
    <source>
        <dbReference type="ARBA" id="ARBA00025735"/>
    </source>
</evidence>
<evidence type="ECO:0000256" key="3">
    <source>
        <dbReference type="ARBA" id="ARBA00022454"/>
    </source>
</evidence>
<evidence type="ECO:0000313" key="10">
    <source>
        <dbReference type="Proteomes" id="UP000190648"/>
    </source>
</evidence>
<dbReference type="OrthoDB" id="2274804at2759"/>
<comment type="caution">
    <text evidence="9">The sequence shown here is derived from an EMBL/GenBank/DDBJ whole genome shotgun (WGS) entry which is preliminary data.</text>
</comment>
<protein>
    <submittedName>
        <fullName evidence="9">Centromere protein H</fullName>
    </submittedName>
</protein>
<dbReference type="GO" id="GO:0043515">
    <property type="term" value="F:kinetochore binding"/>
    <property type="evidence" value="ECO:0007669"/>
    <property type="project" value="TreeGrafter"/>
</dbReference>
<accession>A0A1V4L1Y7</accession>
<evidence type="ECO:0000256" key="1">
    <source>
        <dbReference type="ARBA" id="ARBA00004123"/>
    </source>
</evidence>
<dbReference type="Pfam" id="PF05837">
    <property type="entry name" value="CENP-H"/>
    <property type="match status" value="1"/>
</dbReference>
<evidence type="ECO:0000313" key="9">
    <source>
        <dbReference type="EMBL" id="OPJ90521.1"/>
    </source>
</evidence>
<comment type="similarity">
    <text evidence="7">Belongs to the CENP-H/MCM16 family.</text>
</comment>
<name>A0A1V4L1Y7_PATFA</name>
<dbReference type="EMBL" id="LSYS01000242">
    <property type="protein sequence ID" value="OPJ90521.1"/>
    <property type="molecule type" value="Genomic_DNA"/>
</dbReference>
<dbReference type="AlphaFoldDB" id="A0A1V4L1Y7"/>
<evidence type="ECO:0000256" key="4">
    <source>
        <dbReference type="ARBA" id="ARBA00022838"/>
    </source>
</evidence>
<keyword evidence="3" id="KW-0158">Chromosome</keyword>
<dbReference type="InterPro" id="IPR008426">
    <property type="entry name" value="CENP-H_C"/>
</dbReference>
<dbReference type="PANTHER" id="PTHR48122:SF1">
    <property type="entry name" value="CENTROMERE PROTEIN H"/>
    <property type="match status" value="1"/>
</dbReference>
<keyword evidence="6" id="KW-0137">Centromere</keyword>
<keyword evidence="10" id="KW-1185">Reference proteome</keyword>
<dbReference type="InterPro" id="IPR040034">
    <property type="entry name" value="CENP-H"/>
</dbReference>
<comment type="subcellular location">
    <subcellularLocation>
        <location evidence="2">Chromosome</location>
        <location evidence="2">Centromere</location>
        <location evidence="2">Kinetochore</location>
    </subcellularLocation>
    <subcellularLocation>
        <location evidence="1">Nucleus</location>
    </subcellularLocation>
</comment>
<proteinExistence type="inferred from homology"/>
<reference evidence="9 10" key="1">
    <citation type="submission" date="2016-02" db="EMBL/GenBank/DDBJ databases">
        <title>Band-tailed pigeon sequencing and assembly.</title>
        <authorList>
            <person name="Soares A.E."/>
            <person name="Novak B.J."/>
            <person name="Rice E.S."/>
            <person name="O'Connell B."/>
            <person name="Chang D."/>
            <person name="Weber S."/>
            <person name="Shapiro B."/>
        </authorList>
    </citation>
    <scope>NUCLEOTIDE SEQUENCE [LARGE SCALE GENOMIC DNA]</scope>
    <source>
        <strain evidence="9">BTP2013</strain>
        <tissue evidence="9">Blood</tissue>
    </source>
</reference>
<dbReference type="Proteomes" id="UP000190648">
    <property type="component" value="Unassembled WGS sequence"/>
</dbReference>